<protein>
    <submittedName>
        <fullName evidence="1">Uncharacterized protein</fullName>
    </submittedName>
</protein>
<name>A0A2S2P5Z7_SCHGA</name>
<dbReference type="AlphaFoldDB" id="A0A2S2P5Z7"/>
<proteinExistence type="predicted"/>
<reference evidence="1" key="1">
    <citation type="submission" date="2018-04" db="EMBL/GenBank/DDBJ databases">
        <title>Transcriptome of Schizaphis graminum biotype I.</title>
        <authorList>
            <person name="Scully E.D."/>
            <person name="Geib S.M."/>
            <person name="Palmer N.A."/>
            <person name="Koch K."/>
            <person name="Bradshaw J."/>
            <person name="Heng-Moss T."/>
            <person name="Sarath G."/>
        </authorList>
    </citation>
    <scope>NUCLEOTIDE SEQUENCE</scope>
</reference>
<organism evidence="1">
    <name type="scientific">Schizaphis graminum</name>
    <name type="common">Green bug aphid</name>
    <dbReference type="NCBI Taxonomy" id="13262"/>
    <lineage>
        <taxon>Eukaryota</taxon>
        <taxon>Metazoa</taxon>
        <taxon>Ecdysozoa</taxon>
        <taxon>Arthropoda</taxon>
        <taxon>Hexapoda</taxon>
        <taxon>Insecta</taxon>
        <taxon>Pterygota</taxon>
        <taxon>Neoptera</taxon>
        <taxon>Paraneoptera</taxon>
        <taxon>Hemiptera</taxon>
        <taxon>Sternorrhyncha</taxon>
        <taxon>Aphidomorpha</taxon>
        <taxon>Aphidoidea</taxon>
        <taxon>Aphididae</taxon>
        <taxon>Aphidini</taxon>
        <taxon>Schizaphis</taxon>
    </lineage>
</organism>
<gene>
    <name evidence="1" type="ORF">g.20147</name>
</gene>
<evidence type="ECO:0000313" key="1">
    <source>
        <dbReference type="EMBL" id="MBY24316.1"/>
    </source>
</evidence>
<accession>A0A2S2P5Z7</accession>
<sequence length="106" mass="12449">MVEAWAEFYQLLDNENEPEPAVPLPVNNRPPPVQNGKIKNTYYSYIFYAYVLYQITGIKLFQLITDFFLDVVKLCIICMDREVVVALVPCSHIIINKYLYNISYYI</sequence>
<dbReference type="EMBL" id="GGMR01011697">
    <property type="protein sequence ID" value="MBY24316.1"/>
    <property type="molecule type" value="Transcribed_RNA"/>
</dbReference>